<evidence type="ECO:0000313" key="2">
    <source>
        <dbReference type="EMBL" id="MPC59298.1"/>
    </source>
</evidence>
<sequence>MRRLTLFGPAHTEATYTWRSTQNKEDTGRPSVGLSATYASPLPPLDPSPHAFLQCRAPRAKGARLEGRRKAYGLRLALVGLMIVILSLIRVIATCSLGRICQAITEVKWHGDVRVCRSTSQVNPRPTPQLFISDDRRCAALTQPSVLSAQPSGRPDNEGQLMDLR</sequence>
<keyword evidence="3" id="KW-1185">Reference proteome</keyword>
<gene>
    <name evidence="2" type="ORF">E2C01_053314</name>
</gene>
<reference evidence="2 3" key="1">
    <citation type="submission" date="2019-05" db="EMBL/GenBank/DDBJ databases">
        <title>Another draft genome of Portunus trituberculatus and its Hox gene families provides insights of decapod evolution.</title>
        <authorList>
            <person name="Jeong J.-H."/>
            <person name="Song I."/>
            <person name="Kim S."/>
            <person name="Choi T."/>
            <person name="Kim D."/>
            <person name="Ryu S."/>
            <person name="Kim W."/>
        </authorList>
    </citation>
    <scope>NUCLEOTIDE SEQUENCE [LARGE SCALE GENOMIC DNA]</scope>
    <source>
        <tissue evidence="2">Muscle</tissue>
    </source>
</reference>
<organism evidence="2 3">
    <name type="scientific">Portunus trituberculatus</name>
    <name type="common">Swimming crab</name>
    <name type="synonym">Neptunus trituberculatus</name>
    <dbReference type="NCBI Taxonomy" id="210409"/>
    <lineage>
        <taxon>Eukaryota</taxon>
        <taxon>Metazoa</taxon>
        <taxon>Ecdysozoa</taxon>
        <taxon>Arthropoda</taxon>
        <taxon>Crustacea</taxon>
        <taxon>Multicrustacea</taxon>
        <taxon>Malacostraca</taxon>
        <taxon>Eumalacostraca</taxon>
        <taxon>Eucarida</taxon>
        <taxon>Decapoda</taxon>
        <taxon>Pleocyemata</taxon>
        <taxon>Brachyura</taxon>
        <taxon>Eubrachyura</taxon>
        <taxon>Portunoidea</taxon>
        <taxon>Portunidae</taxon>
        <taxon>Portuninae</taxon>
        <taxon>Portunus</taxon>
    </lineage>
</organism>
<keyword evidence="1" id="KW-1133">Transmembrane helix</keyword>
<protein>
    <submittedName>
        <fullName evidence="2">Uncharacterized protein</fullName>
    </submittedName>
</protein>
<dbReference type="Proteomes" id="UP000324222">
    <property type="component" value="Unassembled WGS sequence"/>
</dbReference>
<feature type="transmembrane region" description="Helical" evidence="1">
    <location>
        <begin position="72"/>
        <end position="93"/>
    </location>
</feature>
<keyword evidence="1" id="KW-0812">Transmembrane</keyword>
<proteinExistence type="predicted"/>
<comment type="caution">
    <text evidence="2">The sequence shown here is derived from an EMBL/GenBank/DDBJ whole genome shotgun (WGS) entry which is preliminary data.</text>
</comment>
<name>A0A5B7GQG3_PORTR</name>
<evidence type="ECO:0000313" key="3">
    <source>
        <dbReference type="Proteomes" id="UP000324222"/>
    </source>
</evidence>
<accession>A0A5B7GQG3</accession>
<dbReference type="EMBL" id="VSRR010016441">
    <property type="protein sequence ID" value="MPC59298.1"/>
    <property type="molecule type" value="Genomic_DNA"/>
</dbReference>
<evidence type="ECO:0000256" key="1">
    <source>
        <dbReference type="SAM" id="Phobius"/>
    </source>
</evidence>
<keyword evidence="1" id="KW-0472">Membrane</keyword>
<dbReference type="AlphaFoldDB" id="A0A5B7GQG3"/>